<comment type="caution">
    <text evidence="2">The sequence shown here is derived from an EMBL/GenBank/DDBJ whole genome shotgun (WGS) entry which is preliminary data.</text>
</comment>
<reference evidence="2 3" key="1">
    <citation type="submission" date="2017-12" db="EMBL/GenBank/DDBJ databases">
        <title>Genome sequence of the mycotoxigenic crop pathogen Fusarium proliferatum, strain ITEM 2341 from Date Palm.</title>
        <authorList>
            <person name="Almiman B.F."/>
            <person name="Shittu T.A."/>
            <person name="Muthumeenakshi S."/>
            <person name="Baroncelli R."/>
            <person name="Sreenivasaprasada S."/>
        </authorList>
    </citation>
    <scope>NUCLEOTIDE SEQUENCE [LARGE SCALE GENOMIC DNA]</scope>
    <source>
        <strain evidence="2 3">ITEM 2341</strain>
    </source>
</reference>
<proteinExistence type="predicted"/>
<accession>A0A365NCC8</accession>
<evidence type="ECO:0000313" key="2">
    <source>
        <dbReference type="EMBL" id="RBA18460.1"/>
    </source>
</evidence>
<organism evidence="2 3">
    <name type="scientific">Gibberella intermedia</name>
    <name type="common">Bulb rot disease fungus</name>
    <name type="synonym">Fusarium proliferatum</name>
    <dbReference type="NCBI Taxonomy" id="948311"/>
    <lineage>
        <taxon>Eukaryota</taxon>
        <taxon>Fungi</taxon>
        <taxon>Dikarya</taxon>
        <taxon>Ascomycota</taxon>
        <taxon>Pezizomycotina</taxon>
        <taxon>Sordariomycetes</taxon>
        <taxon>Hypocreomycetidae</taxon>
        <taxon>Hypocreales</taxon>
        <taxon>Nectriaceae</taxon>
        <taxon>Fusarium</taxon>
        <taxon>Fusarium fujikuroi species complex</taxon>
    </lineage>
</organism>
<gene>
    <name evidence="2" type="ORF">FPRO05_10755</name>
</gene>
<evidence type="ECO:0000313" key="3">
    <source>
        <dbReference type="Proteomes" id="UP000251714"/>
    </source>
</evidence>
<name>A0A365NCC8_GIBIN</name>
<evidence type="ECO:0000256" key="1">
    <source>
        <dbReference type="SAM" id="MobiDB-lite"/>
    </source>
</evidence>
<dbReference type="AlphaFoldDB" id="A0A365NCC8"/>
<feature type="compositionally biased region" description="Gly residues" evidence="1">
    <location>
        <begin position="198"/>
        <end position="207"/>
    </location>
</feature>
<sequence>MAANDQGFANRDLQQLKSHLLELKLAYSQAPSRRPEGTNNKSQKTAHASISDTKEAIIEKVESDLKAIASSVFTQGEHSNFRLPASKASRDLYGKLKEIRDRDLTGEDISQVHSLLTSFVRELDPEHPFLSAPKEIFLRVGAPDEEDVKRPRKQGKTSKDNVNDILESFGIVGDAAGDLGKNDDEAQDPEYQDETMGELGGHMGDGE</sequence>
<protein>
    <submittedName>
        <fullName evidence="2">Uncharacterized protein</fullName>
    </submittedName>
</protein>
<dbReference type="EMBL" id="PKMI01000014">
    <property type="protein sequence ID" value="RBA18460.1"/>
    <property type="molecule type" value="Genomic_DNA"/>
</dbReference>
<feature type="compositionally biased region" description="Polar residues" evidence="1">
    <location>
        <begin position="37"/>
        <end position="51"/>
    </location>
</feature>
<dbReference type="Proteomes" id="UP000251714">
    <property type="component" value="Unassembled WGS sequence"/>
</dbReference>
<feature type="region of interest" description="Disordered" evidence="1">
    <location>
        <begin position="27"/>
        <end position="52"/>
    </location>
</feature>
<feature type="compositionally biased region" description="Acidic residues" evidence="1">
    <location>
        <begin position="185"/>
        <end position="196"/>
    </location>
</feature>
<feature type="region of interest" description="Disordered" evidence="1">
    <location>
        <begin position="142"/>
        <end position="207"/>
    </location>
</feature>